<sequence>MAAEKSELPKKPRFDEIEKFTIHLVTYFGILDLIQASARPR</sequence>
<gene>
    <name evidence="1" type="ORF">THIOM_001833</name>
</gene>
<dbReference type="Proteomes" id="UP000076962">
    <property type="component" value="Unassembled WGS sequence"/>
</dbReference>
<proteinExistence type="predicted"/>
<name>A0A176S2X9_9GAMM</name>
<evidence type="ECO:0000313" key="2">
    <source>
        <dbReference type="Proteomes" id="UP000076962"/>
    </source>
</evidence>
<protein>
    <submittedName>
        <fullName evidence="1">Uncharacterized protein</fullName>
    </submittedName>
</protein>
<evidence type="ECO:0000313" key="1">
    <source>
        <dbReference type="EMBL" id="OAD22365.1"/>
    </source>
</evidence>
<comment type="caution">
    <text evidence="1">The sequence shown here is derived from an EMBL/GenBank/DDBJ whole genome shotgun (WGS) entry which is preliminary data.</text>
</comment>
<organism evidence="1 2">
    <name type="scientific">Candidatus Thiomargarita nelsonii</name>
    <dbReference type="NCBI Taxonomy" id="1003181"/>
    <lineage>
        <taxon>Bacteria</taxon>
        <taxon>Pseudomonadati</taxon>
        <taxon>Pseudomonadota</taxon>
        <taxon>Gammaproteobacteria</taxon>
        <taxon>Thiotrichales</taxon>
        <taxon>Thiotrichaceae</taxon>
        <taxon>Thiomargarita</taxon>
    </lineage>
</organism>
<accession>A0A176S2X9</accession>
<dbReference type="EMBL" id="LUTY01000993">
    <property type="protein sequence ID" value="OAD22365.1"/>
    <property type="molecule type" value="Genomic_DNA"/>
</dbReference>
<keyword evidence="2" id="KW-1185">Reference proteome</keyword>
<dbReference type="AlphaFoldDB" id="A0A176S2X9"/>
<reference evidence="1 2" key="1">
    <citation type="submission" date="2016-05" db="EMBL/GenBank/DDBJ databases">
        <title>Single-cell genome of chain-forming Candidatus Thiomargarita nelsonii and comparison to other large sulfur-oxidizing bacteria.</title>
        <authorList>
            <person name="Winkel M."/>
            <person name="Salman V."/>
            <person name="Woyke T."/>
            <person name="Schulz-Vogt H."/>
            <person name="Richter M."/>
            <person name="Flood B."/>
            <person name="Bailey J."/>
            <person name="Amann R."/>
            <person name="Mussmann M."/>
        </authorList>
    </citation>
    <scope>NUCLEOTIDE SEQUENCE [LARGE SCALE GENOMIC DNA]</scope>
    <source>
        <strain evidence="1 2">THI036</strain>
    </source>
</reference>